<feature type="transmembrane region" description="Helical" evidence="1">
    <location>
        <begin position="193"/>
        <end position="219"/>
    </location>
</feature>
<feature type="transmembrane region" description="Helical" evidence="1">
    <location>
        <begin position="138"/>
        <end position="158"/>
    </location>
</feature>
<evidence type="ECO:0000256" key="1">
    <source>
        <dbReference type="SAM" id="Phobius"/>
    </source>
</evidence>
<keyword evidence="1" id="KW-1133">Transmembrane helix</keyword>
<organism evidence="3 4">
    <name type="scientific">Novosphingobium arvoryzae</name>
    <dbReference type="NCBI Taxonomy" id="1256514"/>
    <lineage>
        <taxon>Bacteria</taxon>
        <taxon>Pseudomonadati</taxon>
        <taxon>Pseudomonadota</taxon>
        <taxon>Alphaproteobacteria</taxon>
        <taxon>Sphingomonadales</taxon>
        <taxon>Sphingomonadaceae</taxon>
        <taxon>Novosphingobium</taxon>
    </lineage>
</organism>
<reference evidence="3" key="1">
    <citation type="journal article" date="2014" name="Int. J. Syst. Evol. Microbiol.">
        <title>Complete genome sequence of Corynebacterium casei LMG S-19264T (=DSM 44701T), isolated from a smear-ripened cheese.</title>
        <authorList>
            <consortium name="US DOE Joint Genome Institute (JGI-PGF)"/>
            <person name="Walter F."/>
            <person name="Albersmeier A."/>
            <person name="Kalinowski J."/>
            <person name="Ruckert C."/>
        </authorList>
    </citation>
    <scope>NUCLEOTIDE SEQUENCE</scope>
    <source>
        <strain evidence="3">KCTC 32422</strain>
    </source>
</reference>
<dbReference type="RefSeq" id="WP_189542154.1">
    <property type="nucleotide sequence ID" value="NZ_BMZD01000006.1"/>
</dbReference>
<feature type="domain" description="DUF7847" evidence="2">
    <location>
        <begin position="11"/>
        <end position="258"/>
    </location>
</feature>
<sequence length="271" mass="27894">MRFDSNLAWKDAASAVSANRDVLLALAGVFFVLPSFAFALLYPQPEPPAGAAPEQLFELMGAFYRQAWPVLLAIAAVQMVGTLAMLTLFTDRSRPTVGQALAQGLNGLVPVIAAQLLLGMGLGLVALIPLVAAGATGIPAAVALVIVLAGAVMLWAYIRSALVSPAVVVDGIRNPVAALRRSFALTRGNAGRIALFFLLLVVAFVIVVGVISALLGMLFEVVIGGETATALTALVSSAGEAVMAVYFVAVVAATHRQLAGPSADATAARFE</sequence>
<evidence type="ECO:0000313" key="4">
    <source>
        <dbReference type="Proteomes" id="UP000634139"/>
    </source>
</evidence>
<feature type="transmembrane region" description="Helical" evidence="1">
    <location>
        <begin position="21"/>
        <end position="42"/>
    </location>
</feature>
<reference evidence="3" key="2">
    <citation type="submission" date="2020-09" db="EMBL/GenBank/DDBJ databases">
        <authorList>
            <person name="Sun Q."/>
            <person name="Kim S."/>
        </authorList>
    </citation>
    <scope>NUCLEOTIDE SEQUENCE</scope>
    <source>
        <strain evidence="3">KCTC 32422</strain>
    </source>
</reference>
<dbReference type="Proteomes" id="UP000634139">
    <property type="component" value="Unassembled WGS sequence"/>
</dbReference>
<dbReference type="AlphaFoldDB" id="A0A918RNT2"/>
<keyword evidence="1" id="KW-0472">Membrane</keyword>
<dbReference type="Pfam" id="PF25231">
    <property type="entry name" value="DUF7847"/>
    <property type="match status" value="1"/>
</dbReference>
<gene>
    <name evidence="3" type="ORF">GCM10011617_25510</name>
</gene>
<dbReference type="EMBL" id="BMZD01000006">
    <property type="protein sequence ID" value="GHA03369.1"/>
    <property type="molecule type" value="Genomic_DNA"/>
</dbReference>
<name>A0A918RNT2_9SPHN</name>
<feature type="transmembrane region" description="Helical" evidence="1">
    <location>
        <begin position="67"/>
        <end position="88"/>
    </location>
</feature>
<feature type="transmembrane region" description="Helical" evidence="1">
    <location>
        <begin position="231"/>
        <end position="253"/>
    </location>
</feature>
<accession>A0A918RNT2</accession>
<dbReference type="InterPro" id="IPR057169">
    <property type="entry name" value="DUF7847"/>
</dbReference>
<feature type="transmembrane region" description="Helical" evidence="1">
    <location>
        <begin position="108"/>
        <end position="132"/>
    </location>
</feature>
<evidence type="ECO:0000313" key="3">
    <source>
        <dbReference type="EMBL" id="GHA03369.1"/>
    </source>
</evidence>
<keyword evidence="1" id="KW-0812">Transmembrane</keyword>
<proteinExistence type="predicted"/>
<protein>
    <recommendedName>
        <fullName evidence="2">DUF7847 domain-containing protein</fullName>
    </recommendedName>
</protein>
<keyword evidence="4" id="KW-1185">Reference proteome</keyword>
<comment type="caution">
    <text evidence="3">The sequence shown here is derived from an EMBL/GenBank/DDBJ whole genome shotgun (WGS) entry which is preliminary data.</text>
</comment>
<evidence type="ECO:0000259" key="2">
    <source>
        <dbReference type="Pfam" id="PF25231"/>
    </source>
</evidence>